<name>A0A0E9Q2B5_ANGAN</name>
<organism evidence="1">
    <name type="scientific">Anguilla anguilla</name>
    <name type="common">European freshwater eel</name>
    <name type="synonym">Muraena anguilla</name>
    <dbReference type="NCBI Taxonomy" id="7936"/>
    <lineage>
        <taxon>Eukaryota</taxon>
        <taxon>Metazoa</taxon>
        <taxon>Chordata</taxon>
        <taxon>Craniata</taxon>
        <taxon>Vertebrata</taxon>
        <taxon>Euteleostomi</taxon>
        <taxon>Actinopterygii</taxon>
        <taxon>Neopterygii</taxon>
        <taxon>Teleostei</taxon>
        <taxon>Anguilliformes</taxon>
        <taxon>Anguillidae</taxon>
        <taxon>Anguilla</taxon>
    </lineage>
</organism>
<accession>A0A0E9Q2B5</accession>
<dbReference type="AlphaFoldDB" id="A0A0E9Q2B5"/>
<sequence length="41" mass="4942">MQNPCKEFHMLLKYLPKRIFSLTITKYRTKHNSIPSIHVQV</sequence>
<protein>
    <submittedName>
        <fullName evidence="1">Uncharacterized protein</fullName>
    </submittedName>
</protein>
<dbReference type="EMBL" id="GBXM01097541">
    <property type="protein sequence ID" value="JAH11036.1"/>
    <property type="molecule type" value="Transcribed_RNA"/>
</dbReference>
<proteinExistence type="predicted"/>
<evidence type="ECO:0000313" key="1">
    <source>
        <dbReference type="EMBL" id="JAH11036.1"/>
    </source>
</evidence>
<reference evidence="1" key="1">
    <citation type="submission" date="2014-11" db="EMBL/GenBank/DDBJ databases">
        <authorList>
            <person name="Amaro Gonzalez C."/>
        </authorList>
    </citation>
    <scope>NUCLEOTIDE SEQUENCE</scope>
</reference>
<reference evidence="1" key="2">
    <citation type="journal article" date="2015" name="Fish Shellfish Immunol.">
        <title>Early steps in the European eel (Anguilla anguilla)-Vibrio vulnificus interaction in the gills: Role of the RtxA13 toxin.</title>
        <authorList>
            <person name="Callol A."/>
            <person name="Pajuelo D."/>
            <person name="Ebbesson L."/>
            <person name="Teles M."/>
            <person name="MacKenzie S."/>
            <person name="Amaro C."/>
        </authorList>
    </citation>
    <scope>NUCLEOTIDE SEQUENCE</scope>
</reference>